<dbReference type="InterPro" id="IPR005107">
    <property type="entry name" value="CO_DH_flav_C"/>
</dbReference>
<dbReference type="InterPro" id="IPR036318">
    <property type="entry name" value="FAD-bd_PCMH-like_sf"/>
</dbReference>
<dbReference type="PROSITE" id="PS51387">
    <property type="entry name" value="FAD_PCMH"/>
    <property type="match status" value="1"/>
</dbReference>
<dbReference type="InterPro" id="IPR016166">
    <property type="entry name" value="FAD-bd_PCMH"/>
</dbReference>
<dbReference type="Pfam" id="PF00941">
    <property type="entry name" value="FAD_binding_5"/>
    <property type="match status" value="1"/>
</dbReference>
<dbReference type="RefSeq" id="WP_112748980.1">
    <property type="nucleotide sequence ID" value="NZ_QMFY01000014.1"/>
</dbReference>
<dbReference type="InterPro" id="IPR016167">
    <property type="entry name" value="FAD-bd_PCMH_sub1"/>
</dbReference>
<dbReference type="EMBL" id="QMFY01000014">
    <property type="protein sequence ID" value="RAV98967.1"/>
    <property type="molecule type" value="Genomic_DNA"/>
</dbReference>
<keyword evidence="1" id="KW-0274">FAD</keyword>
<evidence type="ECO:0000313" key="3">
    <source>
        <dbReference type="EMBL" id="RAV98967.1"/>
    </source>
</evidence>
<accession>A0A364XXK2</accession>
<dbReference type="Gene3D" id="3.30.43.10">
    <property type="entry name" value="Uridine Diphospho-n-acetylenolpyruvylglucosamine Reductase, domain 2"/>
    <property type="match status" value="1"/>
</dbReference>
<dbReference type="InterPro" id="IPR036683">
    <property type="entry name" value="CO_DH_flav_C_dom_sf"/>
</dbReference>
<comment type="caution">
    <text evidence="3">The sequence shown here is derived from an EMBL/GenBank/DDBJ whole genome shotgun (WGS) entry which is preliminary data.</text>
</comment>
<protein>
    <submittedName>
        <fullName evidence="3">Xanthine dehydrogenase family protein subunit M</fullName>
    </submittedName>
</protein>
<dbReference type="InterPro" id="IPR051312">
    <property type="entry name" value="Diverse_Substr_Oxidored"/>
</dbReference>
<evidence type="ECO:0000259" key="2">
    <source>
        <dbReference type="PROSITE" id="PS51387"/>
    </source>
</evidence>
<keyword evidence="4" id="KW-1185">Reference proteome</keyword>
<dbReference type="InterPro" id="IPR016169">
    <property type="entry name" value="FAD-bd_PCMH_sub2"/>
</dbReference>
<organism evidence="3 4">
    <name type="scientific">Pseudochryseolinea flava</name>
    <dbReference type="NCBI Taxonomy" id="2059302"/>
    <lineage>
        <taxon>Bacteria</taxon>
        <taxon>Pseudomonadati</taxon>
        <taxon>Bacteroidota</taxon>
        <taxon>Cytophagia</taxon>
        <taxon>Cytophagales</taxon>
        <taxon>Fulvivirgaceae</taxon>
        <taxon>Pseudochryseolinea</taxon>
    </lineage>
</organism>
<reference evidence="3 4" key="1">
    <citation type="submission" date="2018-06" db="EMBL/GenBank/DDBJ databases">
        <title>Chryseolinea flavus sp. nov., a member of the phylum Bacteroidetes isolated from soil.</title>
        <authorList>
            <person name="Li Y."/>
            <person name="Wang J."/>
        </authorList>
    </citation>
    <scope>NUCLEOTIDE SEQUENCE [LARGE SCALE GENOMIC DNA]</scope>
    <source>
        <strain evidence="3 4">SDU1-6</strain>
    </source>
</reference>
<gene>
    <name evidence="3" type="ORF">DQQ10_21450</name>
</gene>
<dbReference type="SMART" id="SM01092">
    <property type="entry name" value="CO_deh_flav_C"/>
    <property type="match status" value="1"/>
</dbReference>
<dbReference type="Gene3D" id="3.30.390.50">
    <property type="entry name" value="CO dehydrogenase flavoprotein, C-terminal domain"/>
    <property type="match status" value="1"/>
</dbReference>
<dbReference type="Proteomes" id="UP000251889">
    <property type="component" value="Unassembled WGS sequence"/>
</dbReference>
<dbReference type="SUPFAM" id="SSF55447">
    <property type="entry name" value="CO dehydrogenase flavoprotein C-terminal domain-like"/>
    <property type="match status" value="1"/>
</dbReference>
<name>A0A364XXK2_9BACT</name>
<dbReference type="OrthoDB" id="9814706at2"/>
<dbReference type="GO" id="GO:0016491">
    <property type="term" value="F:oxidoreductase activity"/>
    <property type="evidence" value="ECO:0007669"/>
    <property type="project" value="InterPro"/>
</dbReference>
<dbReference type="Pfam" id="PF03450">
    <property type="entry name" value="CO_deh_flav_C"/>
    <property type="match status" value="1"/>
</dbReference>
<feature type="domain" description="FAD-binding PCMH-type" evidence="2">
    <location>
        <begin position="1"/>
        <end position="222"/>
    </location>
</feature>
<evidence type="ECO:0000256" key="1">
    <source>
        <dbReference type="ARBA" id="ARBA00022827"/>
    </source>
</evidence>
<dbReference type="AlphaFoldDB" id="A0A364XXK2"/>
<dbReference type="Gene3D" id="3.30.465.10">
    <property type="match status" value="2"/>
</dbReference>
<dbReference type="PANTHER" id="PTHR42659">
    <property type="entry name" value="XANTHINE DEHYDROGENASE SUBUNIT C-RELATED"/>
    <property type="match status" value="1"/>
</dbReference>
<sequence length="337" mass="36744">MNNFDYFKPKGIEAARELIVSIPNAAFVAGGTNLIDLWKYNLTNPSALIDLNHTGNNITVQEIDSGVRLSAFATNASTAYHPLIENRYPLLAKAILAGASGQIRNMATNGGNLLQRTRCYYFYDPDSPCNKRNPGSGCPAIDGYNRMHAILGTSKHCIAVFPSDMCVALAALDARVNIAGQKSSRCVPFTDFHRLPEDTPELDNTLGHGEIITSIDLPHKGFASNYSYLKIRDRNSYAFALVSVATGLELEGSIIKDARIALGGVAHKPWRIREAEDFLREKQATEKTFESAAAIILSGAQGFKFNKFKIELAKRAIVRNAAMALNPSIQKPGAQPS</sequence>
<dbReference type="SUPFAM" id="SSF56176">
    <property type="entry name" value="FAD-binding/transporter-associated domain-like"/>
    <property type="match status" value="1"/>
</dbReference>
<evidence type="ECO:0000313" key="4">
    <source>
        <dbReference type="Proteomes" id="UP000251889"/>
    </source>
</evidence>
<proteinExistence type="predicted"/>
<dbReference type="GO" id="GO:0071949">
    <property type="term" value="F:FAD binding"/>
    <property type="evidence" value="ECO:0007669"/>
    <property type="project" value="InterPro"/>
</dbReference>
<dbReference type="PANTHER" id="PTHR42659:SF1">
    <property type="entry name" value="OXIDOREDUCTASE"/>
    <property type="match status" value="1"/>
</dbReference>
<dbReference type="InterPro" id="IPR002346">
    <property type="entry name" value="Mopterin_DH_FAD-bd"/>
</dbReference>
<keyword evidence="1" id="KW-0285">Flavoprotein</keyword>